<dbReference type="EMBL" id="CP036526">
    <property type="protein sequence ID" value="QDT09497.1"/>
    <property type="molecule type" value="Genomic_DNA"/>
</dbReference>
<proteinExistence type="predicted"/>
<evidence type="ECO:0000313" key="3">
    <source>
        <dbReference type="EMBL" id="QDT09497.1"/>
    </source>
</evidence>
<evidence type="ECO:0000313" key="4">
    <source>
        <dbReference type="Proteomes" id="UP000319817"/>
    </source>
</evidence>
<name>A0A517NQU8_9BACT</name>
<feature type="region of interest" description="Disordered" evidence="1">
    <location>
        <begin position="133"/>
        <end position="231"/>
    </location>
</feature>
<keyword evidence="2" id="KW-0732">Signal</keyword>
<dbReference type="Proteomes" id="UP000319817">
    <property type="component" value="Chromosome"/>
</dbReference>
<feature type="signal peptide" evidence="2">
    <location>
        <begin position="1"/>
        <end position="24"/>
    </location>
</feature>
<feature type="compositionally biased region" description="Basic and acidic residues" evidence="1">
    <location>
        <begin position="167"/>
        <end position="178"/>
    </location>
</feature>
<dbReference type="AlphaFoldDB" id="A0A517NQU8"/>
<evidence type="ECO:0000256" key="1">
    <source>
        <dbReference type="SAM" id="MobiDB-lite"/>
    </source>
</evidence>
<evidence type="ECO:0000256" key="2">
    <source>
        <dbReference type="SAM" id="SignalP"/>
    </source>
</evidence>
<feature type="chain" id="PRO_5021900949" evidence="2">
    <location>
        <begin position="25"/>
        <end position="250"/>
    </location>
</feature>
<accession>A0A517NQU8</accession>
<dbReference type="RefSeq" id="WP_145417053.1">
    <property type="nucleotide sequence ID" value="NZ_CP036526.1"/>
</dbReference>
<keyword evidence="4" id="KW-1185">Reference proteome</keyword>
<gene>
    <name evidence="3" type="ORF">K239x_14430</name>
</gene>
<reference evidence="3 4" key="1">
    <citation type="submission" date="2019-02" db="EMBL/GenBank/DDBJ databases">
        <title>Deep-cultivation of Planctomycetes and their phenomic and genomic characterization uncovers novel biology.</title>
        <authorList>
            <person name="Wiegand S."/>
            <person name="Jogler M."/>
            <person name="Boedeker C."/>
            <person name="Pinto D."/>
            <person name="Vollmers J."/>
            <person name="Rivas-Marin E."/>
            <person name="Kohn T."/>
            <person name="Peeters S.H."/>
            <person name="Heuer A."/>
            <person name="Rast P."/>
            <person name="Oberbeckmann S."/>
            <person name="Bunk B."/>
            <person name="Jeske O."/>
            <person name="Meyerdierks A."/>
            <person name="Storesund J.E."/>
            <person name="Kallscheuer N."/>
            <person name="Luecker S."/>
            <person name="Lage O.M."/>
            <person name="Pohl T."/>
            <person name="Merkel B.J."/>
            <person name="Hornburger P."/>
            <person name="Mueller R.-W."/>
            <person name="Bruemmer F."/>
            <person name="Labrenz M."/>
            <person name="Spormann A.M."/>
            <person name="Op den Camp H."/>
            <person name="Overmann J."/>
            <person name="Amann R."/>
            <person name="Jetten M.S.M."/>
            <person name="Mascher T."/>
            <person name="Medema M.H."/>
            <person name="Devos D.P."/>
            <person name="Kaster A.-K."/>
            <person name="Ovreas L."/>
            <person name="Rohde M."/>
            <person name="Galperin M.Y."/>
            <person name="Jogler C."/>
        </authorList>
    </citation>
    <scope>NUCLEOTIDE SEQUENCE [LARGE SCALE GENOMIC DNA]</scope>
    <source>
        <strain evidence="3 4">K23_9</strain>
    </source>
</reference>
<dbReference type="OrthoDB" id="257652at2"/>
<protein>
    <submittedName>
        <fullName evidence="3">Uncharacterized protein</fullName>
    </submittedName>
</protein>
<organism evidence="3 4">
    <name type="scientific">Stieleria marina</name>
    <dbReference type="NCBI Taxonomy" id="1930275"/>
    <lineage>
        <taxon>Bacteria</taxon>
        <taxon>Pseudomonadati</taxon>
        <taxon>Planctomycetota</taxon>
        <taxon>Planctomycetia</taxon>
        <taxon>Pirellulales</taxon>
        <taxon>Pirellulaceae</taxon>
        <taxon>Stieleria</taxon>
    </lineage>
</organism>
<sequence precursor="true">MVRCTAGWLVFSFTAVWMFQPAMAHHPDRERQTVRPRGDLIGPLGNNFRPSYRRELNRPRFLAGKLAYAIAPTSQEAIAWHHADHEGAYANDACRIEKRFMYPKPWEALKVGPRRTSQIDQNAALKPMAQGQALPLAPGNYDASNGDTDPMALSDDEDNAGNDQTDNDSRTDADEKADNTIVDSPPEEVDTLPEPLSSPSDLQPDDGSSAELNAPPSATLDAPRQSPREAIGSGLQRIKERLKISGPANQ</sequence>